<evidence type="ECO:0000256" key="11">
    <source>
        <dbReference type="PROSITE-ProRule" id="PRU00409"/>
    </source>
</evidence>
<dbReference type="InterPro" id="IPR020562">
    <property type="entry name" value="PRibGlycinamide_synth_N"/>
</dbReference>
<dbReference type="InterPro" id="IPR016185">
    <property type="entry name" value="PreATP-grasp_dom_sf"/>
</dbReference>
<dbReference type="SUPFAM" id="SSF52440">
    <property type="entry name" value="PreATP-grasp domain"/>
    <property type="match status" value="1"/>
</dbReference>
<dbReference type="SMART" id="SM01210">
    <property type="entry name" value="GARS_C"/>
    <property type="match status" value="1"/>
</dbReference>
<keyword evidence="5 10" id="KW-0658">Purine biosynthesis</keyword>
<comment type="similarity">
    <text evidence="7 10">Belongs to the GARS family.</text>
</comment>
<keyword evidence="3 10" id="KW-0436">Ligase</keyword>
<dbReference type="GO" id="GO:0004637">
    <property type="term" value="F:phosphoribosylamine-glycine ligase activity"/>
    <property type="evidence" value="ECO:0007669"/>
    <property type="project" value="UniProtKB-UniRule"/>
</dbReference>
<dbReference type="PROSITE" id="PS50975">
    <property type="entry name" value="ATP_GRASP"/>
    <property type="match status" value="1"/>
</dbReference>
<dbReference type="SUPFAM" id="SSF51246">
    <property type="entry name" value="Rudiment single hybrid motif"/>
    <property type="match status" value="1"/>
</dbReference>
<comment type="pathway">
    <text evidence="1 10">Purine metabolism; IMP biosynthesis via de novo pathway; N(1)-(5-phospho-D-ribosyl)glycinamide from 5-phospho-alpha-D-ribose 1-diphosphate: step 2/2.</text>
</comment>
<dbReference type="Gene3D" id="3.30.1490.20">
    <property type="entry name" value="ATP-grasp fold, A domain"/>
    <property type="match status" value="1"/>
</dbReference>
<evidence type="ECO:0000313" key="13">
    <source>
        <dbReference type="EMBL" id="SHE71752.1"/>
    </source>
</evidence>
<evidence type="ECO:0000256" key="4">
    <source>
        <dbReference type="ARBA" id="ARBA00022741"/>
    </source>
</evidence>
<evidence type="ECO:0000256" key="5">
    <source>
        <dbReference type="ARBA" id="ARBA00022755"/>
    </source>
</evidence>
<dbReference type="HAMAP" id="MF_00138">
    <property type="entry name" value="GARS"/>
    <property type="match status" value="1"/>
</dbReference>
<dbReference type="GO" id="GO:0046872">
    <property type="term" value="F:metal ion binding"/>
    <property type="evidence" value="ECO:0007669"/>
    <property type="project" value="InterPro"/>
</dbReference>
<dbReference type="InterPro" id="IPR020560">
    <property type="entry name" value="PRibGlycinamide_synth_C-dom"/>
</dbReference>
<protein>
    <recommendedName>
        <fullName evidence="2 10">Phosphoribosylamine--glycine ligase</fullName>
        <ecNumber evidence="2 10">6.3.4.13</ecNumber>
    </recommendedName>
    <alternativeName>
        <fullName evidence="10">GARS</fullName>
    </alternativeName>
    <alternativeName>
        <fullName evidence="8 10">Glycinamide ribonucleotide synthetase</fullName>
    </alternativeName>
    <alternativeName>
        <fullName evidence="9 10">Phosphoribosylglycinamide synthetase</fullName>
    </alternativeName>
</protein>
<dbReference type="EMBL" id="FQUU01000003">
    <property type="protein sequence ID" value="SHE71752.1"/>
    <property type="molecule type" value="Genomic_DNA"/>
</dbReference>
<dbReference type="SUPFAM" id="SSF56059">
    <property type="entry name" value="Glutathione synthetase ATP-binding domain-like"/>
    <property type="match status" value="1"/>
</dbReference>
<dbReference type="NCBIfam" id="TIGR00877">
    <property type="entry name" value="purD"/>
    <property type="match status" value="1"/>
</dbReference>
<dbReference type="GO" id="GO:0005524">
    <property type="term" value="F:ATP binding"/>
    <property type="evidence" value="ECO:0007669"/>
    <property type="project" value="UniProtKB-UniRule"/>
</dbReference>
<dbReference type="Gene3D" id="3.30.470.20">
    <property type="entry name" value="ATP-grasp fold, B domain"/>
    <property type="match status" value="1"/>
</dbReference>
<gene>
    <name evidence="10" type="primary">purD</name>
    <name evidence="13" type="ORF">SAMN02745131_00954</name>
</gene>
<evidence type="ECO:0000259" key="12">
    <source>
        <dbReference type="PROSITE" id="PS50975"/>
    </source>
</evidence>
<evidence type="ECO:0000256" key="9">
    <source>
        <dbReference type="ARBA" id="ARBA00042864"/>
    </source>
</evidence>
<dbReference type="AlphaFoldDB" id="A0A1M4VSG3"/>
<reference evidence="13 14" key="1">
    <citation type="submission" date="2016-11" db="EMBL/GenBank/DDBJ databases">
        <authorList>
            <person name="Jaros S."/>
            <person name="Januszkiewicz K."/>
            <person name="Wedrychowicz H."/>
        </authorList>
    </citation>
    <scope>NUCLEOTIDE SEQUENCE [LARGE SCALE GENOMIC DNA]</scope>
    <source>
        <strain evidence="13 14">DSM 18119</strain>
    </source>
</reference>
<comment type="catalytic activity">
    <reaction evidence="10">
        <text>5-phospho-beta-D-ribosylamine + glycine + ATP = N(1)-(5-phospho-beta-D-ribosyl)glycinamide + ADP + phosphate + H(+)</text>
        <dbReference type="Rhea" id="RHEA:17453"/>
        <dbReference type="ChEBI" id="CHEBI:15378"/>
        <dbReference type="ChEBI" id="CHEBI:30616"/>
        <dbReference type="ChEBI" id="CHEBI:43474"/>
        <dbReference type="ChEBI" id="CHEBI:57305"/>
        <dbReference type="ChEBI" id="CHEBI:58681"/>
        <dbReference type="ChEBI" id="CHEBI:143788"/>
        <dbReference type="ChEBI" id="CHEBI:456216"/>
        <dbReference type="EC" id="6.3.4.13"/>
    </reaction>
</comment>
<dbReference type="UniPathway" id="UPA00074">
    <property type="reaction ID" value="UER00125"/>
</dbReference>
<dbReference type="GO" id="GO:0006189">
    <property type="term" value="P:'de novo' IMP biosynthetic process"/>
    <property type="evidence" value="ECO:0007669"/>
    <property type="project" value="UniProtKB-UniRule"/>
</dbReference>
<evidence type="ECO:0000256" key="8">
    <source>
        <dbReference type="ARBA" id="ARBA00042242"/>
    </source>
</evidence>
<evidence type="ECO:0000256" key="10">
    <source>
        <dbReference type="HAMAP-Rule" id="MF_00138"/>
    </source>
</evidence>
<dbReference type="InterPro" id="IPR037123">
    <property type="entry name" value="PRibGlycinamide_synth_C_sf"/>
</dbReference>
<keyword evidence="6 11" id="KW-0067">ATP-binding</keyword>
<keyword evidence="14" id="KW-1185">Reference proteome</keyword>
<dbReference type="InterPro" id="IPR020561">
    <property type="entry name" value="PRibGlycinamid_synth_ATP-grasp"/>
</dbReference>
<evidence type="ECO:0000256" key="7">
    <source>
        <dbReference type="ARBA" id="ARBA00038345"/>
    </source>
</evidence>
<dbReference type="Gene3D" id="3.40.50.20">
    <property type="match status" value="1"/>
</dbReference>
<name>A0A1M4VSG3_9BACT</name>
<evidence type="ECO:0000256" key="2">
    <source>
        <dbReference type="ARBA" id="ARBA00013255"/>
    </source>
</evidence>
<evidence type="ECO:0000256" key="3">
    <source>
        <dbReference type="ARBA" id="ARBA00022598"/>
    </source>
</evidence>
<organism evidence="13 14">
    <name type="scientific">Flavisolibacter ginsengisoli DSM 18119</name>
    <dbReference type="NCBI Taxonomy" id="1121884"/>
    <lineage>
        <taxon>Bacteria</taxon>
        <taxon>Pseudomonadati</taxon>
        <taxon>Bacteroidota</taxon>
        <taxon>Chitinophagia</taxon>
        <taxon>Chitinophagales</taxon>
        <taxon>Chitinophagaceae</taxon>
        <taxon>Flavisolibacter</taxon>
    </lineage>
</organism>
<dbReference type="EC" id="6.3.4.13" evidence="2 10"/>
<dbReference type="PANTHER" id="PTHR43472">
    <property type="entry name" value="PHOSPHORIBOSYLAMINE--GLYCINE LIGASE"/>
    <property type="match status" value="1"/>
</dbReference>
<proteinExistence type="inferred from homology"/>
<evidence type="ECO:0000313" key="14">
    <source>
        <dbReference type="Proteomes" id="UP000184048"/>
    </source>
</evidence>
<dbReference type="InterPro" id="IPR000115">
    <property type="entry name" value="PRibGlycinamide_synth"/>
</dbReference>
<dbReference type="Proteomes" id="UP000184048">
    <property type="component" value="Unassembled WGS sequence"/>
</dbReference>
<dbReference type="Pfam" id="PF01071">
    <property type="entry name" value="GARS_A"/>
    <property type="match status" value="1"/>
</dbReference>
<dbReference type="InterPro" id="IPR011761">
    <property type="entry name" value="ATP-grasp"/>
</dbReference>
<dbReference type="GO" id="GO:0009113">
    <property type="term" value="P:purine nucleobase biosynthetic process"/>
    <property type="evidence" value="ECO:0007669"/>
    <property type="project" value="InterPro"/>
</dbReference>
<dbReference type="PANTHER" id="PTHR43472:SF1">
    <property type="entry name" value="PHOSPHORIBOSYLAMINE--GLYCINE LIGASE, CHLOROPLASTIC"/>
    <property type="match status" value="1"/>
</dbReference>
<dbReference type="STRING" id="1121884.SAMN02745131_00954"/>
<dbReference type="InterPro" id="IPR013815">
    <property type="entry name" value="ATP_grasp_subdomain_1"/>
</dbReference>
<dbReference type="InterPro" id="IPR011054">
    <property type="entry name" value="Rudment_hybrid_motif"/>
</dbReference>
<evidence type="ECO:0000256" key="6">
    <source>
        <dbReference type="ARBA" id="ARBA00022840"/>
    </source>
</evidence>
<dbReference type="FunFam" id="3.90.600.10:FF:000001">
    <property type="entry name" value="Trifunctional purine biosynthetic protein adenosine-3"/>
    <property type="match status" value="1"/>
</dbReference>
<keyword evidence="4 11" id="KW-0547">Nucleotide-binding</keyword>
<dbReference type="Gene3D" id="3.90.600.10">
    <property type="entry name" value="Phosphoribosylglycinamide synthetase, C-terminal domain"/>
    <property type="match status" value="1"/>
</dbReference>
<dbReference type="Pfam" id="PF02843">
    <property type="entry name" value="GARS_C"/>
    <property type="match status" value="1"/>
</dbReference>
<accession>A0A1M4VSG3</accession>
<evidence type="ECO:0000256" key="1">
    <source>
        <dbReference type="ARBA" id="ARBA00005174"/>
    </source>
</evidence>
<dbReference type="Pfam" id="PF02844">
    <property type="entry name" value="GARS_N"/>
    <property type="match status" value="1"/>
</dbReference>
<feature type="domain" description="ATP-grasp" evidence="12">
    <location>
        <begin position="110"/>
        <end position="318"/>
    </location>
</feature>
<sequence length="434" mass="47749">MNILLLGSGGREHALAWKLRQSSLCSDLFIAPGNAGTAQCGINLPFAATDFEAVKSCCVDHYIDMVIVGPEEPLVKGIVDYLVKESGLNLLIIGPSKEAAQLEGSKAYAKAFMERHNIPTAAYKEFTSENFEEGIEYLKEHPLPIVLKADGLAAGKGVIICQNHVEAVSEFELMIQRSKFGEAGKRVVVEEFLKGIELSVFVLTDGKEYILLPEAKDYKRIGEGDTGLNTGGMGAISPVPFADEPFMRKVIERVVQPTIMGLNKDDLDYKGFVFIGLMKVGDDPFVIEYNCRMGDPETEVVIPRIKNDLVELFTATAHGQLQNIILGQDERFATTIVAVSGGYPEDYQKGFIIEGLNTIISDTILFHSGTKEVDGTIVTNGGRVLCATALASELEEAINKSRELIEAIEYTDKYYRRDIGFEFLDTTTESYQDE</sequence>
<dbReference type="RefSeq" id="WP_072834088.1">
    <property type="nucleotide sequence ID" value="NZ_FQUU01000003.1"/>
</dbReference>
<dbReference type="OrthoDB" id="9807240at2"/>
<dbReference type="SMART" id="SM01209">
    <property type="entry name" value="GARS_A"/>
    <property type="match status" value="1"/>
</dbReference>